<gene>
    <name evidence="8" type="ORF">BCR33DRAFT_758041</name>
</gene>
<feature type="domain" description="Aldehyde dehydrogenase" evidence="7">
    <location>
        <begin position="49"/>
        <end position="501"/>
    </location>
</feature>
<keyword evidence="9" id="KW-1185">Reference proteome</keyword>
<accession>A0A1Y2CCZ6</accession>
<dbReference type="GO" id="GO:0004030">
    <property type="term" value="F:aldehyde dehydrogenase [NAD(P)+] activity"/>
    <property type="evidence" value="ECO:0007669"/>
    <property type="project" value="UniProtKB-ARBA"/>
</dbReference>
<evidence type="ECO:0000256" key="2">
    <source>
        <dbReference type="ARBA" id="ARBA00023002"/>
    </source>
</evidence>
<dbReference type="Gene3D" id="3.40.309.10">
    <property type="entry name" value="Aldehyde Dehydrogenase, Chain A, domain 2"/>
    <property type="match status" value="1"/>
</dbReference>
<dbReference type="Pfam" id="PF00171">
    <property type="entry name" value="Aldedh"/>
    <property type="match status" value="1"/>
</dbReference>
<dbReference type="FunFam" id="3.40.309.10:FF:000012">
    <property type="entry name" value="Betaine aldehyde dehydrogenase"/>
    <property type="match status" value="1"/>
</dbReference>
<reference evidence="8 9" key="1">
    <citation type="submission" date="2016-07" db="EMBL/GenBank/DDBJ databases">
        <title>Pervasive Adenine N6-methylation of Active Genes in Fungi.</title>
        <authorList>
            <consortium name="DOE Joint Genome Institute"/>
            <person name="Mondo S.J."/>
            <person name="Dannebaum R.O."/>
            <person name="Kuo R.C."/>
            <person name="Labutti K."/>
            <person name="Haridas S."/>
            <person name="Kuo A."/>
            <person name="Salamov A."/>
            <person name="Ahrendt S.R."/>
            <person name="Lipzen A."/>
            <person name="Sullivan W."/>
            <person name="Andreopoulos W.B."/>
            <person name="Clum A."/>
            <person name="Lindquist E."/>
            <person name="Daum C."/>
            <person name="Ramamoorthy G.K."/>
            <person name="Gryganskyi A."/>
            <person name="Culley D."/>
            <person name="Magnuson J.K."/>
            <person name="James T.Y."/>
            <person name="O'Malley M.A."/>
            <person name="Stajich J.E."/>
            <person name="Spatafora J.W."/>
            <person name="Visel A."/>
            <person name="Grigoriev I.V."/>
        </authorList>
    </citation>
    <scope>NUCLEOTIDE SEQUENCE [LARGE SCALE GENOMIC DNA]</scope>
    <source>
        <strain evidence="8 9">JEL800</strain>
    </source>
</reference>
<dbReference type="STRING" id="329046.A0A1Y2CCZ6"/>
<dbReference type="Gene3D" id="3.40.605.10">
    <property type="entry name" value="Aldehyde Dehydrogenase, Chain A, domain 1"/>
    <property type="match status" value="1"/>
</dbReference>
<dbReference type="InterPro" id="IPR016162">
    <property type="entry name" value="Ald_DH_N"/>
</dbReference>
<dbReference type="PANTHER" id="PTHR11699">
    <property type="entry name" value="ALDEHYDE DEHYDROGENASE-RELATED"/>
    <property type="match status" value="1"/>
</dbReference>
<dbReference type="InterPro" id="IPR016161">
    <property type="entry name" value="Ald_DH/histidinol_DH"/>
</dbReference>
<evidence type="ECO:0000256" key="5">
    <source>
        <dbReference type="PROSITE-ProRule" id="PRU10007"/>
    </source>
</evidence>
<evidence type="ECO:0000259" key="7">
    <source>
        <dbReference type="Pfam" id="PF00171"/>
    </source>
</evidence>
<dbReference type="Proteomes" id="UP000193642">
    <property type="component" value="Unassembled WGS sequence"/>
</dbReference>
<proteinExistence type="inferred from homology"/>
<sequence length="505" mass="54400">MLRLFATQRGSSSRALPTFALLPSRSLATKSSPCIQSLPTGLFINNQFVPSVSGKTFETVDPNTGNVICSVAEAQAEDVDIAVKAAQEAFKGSWSTNPAQRAALMHKLADLVSRDKEELAAIEAFDNGKPYSQALAADLHFTIEHLRYFAGWADKIDGRLIDLNSNQHAYTKPTPFGVVGQIIPWNFPLLMLAWKISPALSAGNTIVLKTSEKTPLSALKLASLAAEAGFPRGVLNILSGFGNVAGEAIARHPHIRKVSFTGSTATGQKIMRAAAESNLKKVSLELGGKSPNIVFADADLDRAVQSCIVGFTFNQGQVCCAGTRVFVQAAVYDKFVEKLKVAVGKVKVGPSFDEKTAMGPLVDKLQFDRVLGFWSMERRKGPRIGSEGYFVSPTVFTDVKDSMKIVKEEIFGPVICVLKFETIEEAIERANNTEFGLASSIHTENLSTAIRVSNAIEAGTVWVNSHNQLNAAVPFGGFKQSGFGSDGGAEAIKEYTQTKAVFMTL</sequence>
<feature type="active site" evidence="5">
    <location>
        <position position="285"/>
    </location>
</feature>
<dbReference type="PROSITE" id="PS00687">
    <property type="entry name" value="ALDEHYDE_DEHYDR_GLU"/>
    <property type="match status" value="1"/>
</dbReference>
<dbReference type="AlphaFoldDB" id="A0A1Y2CCZ6"/>
<protein>
    <submittedName>
        <fullName evidence="8">Aldehyde dehydrogenase</fullName>
    </submittedName>
</protein>
<dbReference type="InterPro" id="IPR029510">
    <property type="entry name" value="Ald_DH_CS_GLU"/>
</dbReference>
<dbReference type="EMBL" id="MCGO01000021">
    <property type="protein sequence ID" value="ORY44913.1"/>
    <property type="molecule type" value="Genomic_DNA"/>
</dbReference>
<keyword evidence="2 6" id="KW-0560">Oxidoreductase</keyword>
<dbReference type="FunFam" id="3.40.605.10:FF:000011">
    <property type="entry name" value="ALD5p Mitochondrial aldehyde dehydrogenase"/>
    <property type="match status" value="1"/>
</dbReference>
<evidence type="ECO:0000256" key="4">
    <source>
        <dbReference type="ARBA" id="ARBA00037885"/>
    </source>
</evidence>
<dbReference type="InterPro" id="IPR015590">
    <property type="entry name" value="Aldehyde_DH_dom"/>
</dbReference>
<evidence type="ECO:0000256" key="6">
    <source>
        <dbReference type="RuleBase" id="RU003345"/>
    </source>
</evidence>
<comment type="similarity">
    <text evidence="1 6">Belongs to the aldehyde dehydrogenase family.</text>
</comment>
<evidence type="ECO:0000313" key="8">
    <source>
        <dbReference type="EMBL" id="ORY44913.1"/>
    </source>
</evidence>
<dbReference type="OrthoDB" id="310895at2759"/>
<dbReference type="FunFam" id="3.40.605.10:FF:000026">
    <property type="entry name" value="Aldehyde dehydrogenase, putative"/>
    <property type="match status" value="1"/>
</dbReference>
<name>A0A1Y2CCZ6_9FUNG</name>
<keyword evidence="3" id="KW-0520">NAD</keyword>
<dbReference type="InterPro" id="IPR016163">
    <property type="entry name" value="Ald_DH_C"/>
</dbReference>
<dbReference type="SUPFAM" id="SSF53720">
    <property type="entry name" value="ALDH-like"/>
    <property type="match status" value="1"/>
</dbReference>
<dbReference type="CDD" id="cd07091">
    <property type="entry name" value="ALDH_F1-2_Ald2-like"/>
    <property type="match status" value="1"/>
</dbReference>
<comment type="caution">
    <text evidence="8">The sequence shown here is derived from an EMBL/GenBank/DDBJ whole genome shotgun (WGS) entry which is preliminary data.</text>
</comment>
<evidence type="ECO:0000256" key="1">
    <source>
        <dbReference type="ARBA" id="ARBA00009986"/>
    </source>
</evidence>
<evidence type="ECO:0000313" key="9">
    <source>
        <dbReference type="Proteomes" id="UP000193642"/>
    </source>
</evidence>
<comment type="pathway">
    <text evidence="4">Alcohol metabolism; ethanol degradation; acetate from ethanol: step 2/2.</text>
</comment>
<evidence type="ECO:0000256" key="3">
    <source>
        <dbReference type="ARBA" id="ARBA00023027"/>
    </source>
</evidence>
<organism evidence="8 9">
    <name type="scientific">Rhizoclosmatium globosum</name>
    <dbReference type="NCBI Taxonomy" id="329046"/>
    <lineage>
        <taxon>Eukaryota</taxon>
        <taxon>Fungi</taxon>
        <taxon>Fungi incertae sedis</taxon>
        <taxon>Chytridiomycota</taxon>
        <taxon>Chytridiomycota incertae sedis</taxon>
        <taxon>Chytridiomycetes</taxon>
        <taxon>Chytridiales</taxon>
        <taxon>Chytriomycetaceae</taxon>
        <taxon>Rhizoclosmatium</taxon>
    </lineage>
</organism>